<dbReference type="Proteomes" id="UP000324222">
    <property type="component" value="Unassembled WGS sequence"/>
</dbReference>
<dbReference type="EMBL" id="VSRR010022809">
    <property type="protein sequence ID" value="MPC65003.1"/>
    <property type="molecule type" value="Genomic_DNA"/>
</dbReference>
<feature type="compositionally biased region" description="Low complexity" evidence="1">
    <location>
        <begin position="33"/>
        <end position="67"/>
    </location>
</feature>
<evidence type="ECO:0000256" key="1">
    <source>
        <dbReference type="SAM" id="MobiDB-lite"/>
    </source>
</evidence>
<organism evidence="2 3">
    <name type="scientific">Portunus trituberculatus</name>
    <name type="common">Swimming crab</name>
    <name type="synonym">Neptunus trituberculatus</name>
    <dbReference type="NCBI Taxonomy" id="210409"/>
    <lineage>
        <taxon>Eukaryota</taxon>
        <taxon>Metazoa</taxon>
        <taxon>Ecdysozoa</taxon>
        <taxon>Arthropoda</taxon>
        <taxon>Crustacea</taxon>
        <taxon>Multicrustacea</taxon>
        <taxon>Malacostraca</taxon>
        <taxon>Eumalacostraca</taxon>
        <taxon>Eucarida</taxon>
        <taxon>Decapoda</taxon>
        <taxon>Pleocyemata</taxon>
        <taxon>Brachyura</taxon>
        <taxon>Eubrachyura</taxon>
        <taxon>Portunoidea</taxon>
        <taxon>Portunidae</taxon>
        <taxon>Portuninae</taxon>
        <taxon>Portunus</taxon>
    </lineage>
</organism>
<evidence type="ECO:0000313" key="3">
    <source>
        <dbReference type="Proteomes" id="UP000324222"/>
    </source>
</evidence>
<proteinExistence type="predicted"/>
<name>A0A5B7H4J7_PORTR</name>
<gene>
    <name evidence="2" type="ORF">E2C01_059126</name>
</gene>
<dbReference type="AlphaFoldDB" id="A0A5B7H4J7"/>
<evidence type="ECO:0000313" key="2">
    <source>
        <dbReference type="EMBL" id="MPC65003.1"/>
    </source>
</evidence>
<reference evidence="2 3" key="1">
    <citation type="submission" date="2019-05" db="EMBL/GenBank/DDBJ databases">
        <title>Another draft genome of Portunus trituberculatus and its Hox gene families provides insights of decapod evolution.</title>
        <authorList>
            <person name="Jeong J.-H."/>
            <person name="Song I."/>
            <person name="Kim S."/>
            <person name="Choi T."/>
            <person name="Kim D."/>
            <person name="Ryu S."/>
            <person name="Kim W."/>
        </authorList>
    </citation>
    <scope>NUCLEOTIDE SEQUENCE [LARGE SCALE GENOMIC DNA]</scope>
    <source>
        <tissue evidence="2">Muscle</tissue>
    </source>
</reference>
<feature type="region of interest" description="Disordered" evidence="1">
    <location>
        <begin position="27"/>
        <end position="69"/>
    </location>
</feature>
<comment type="caution">
    <text evidence="2">The sequence shown here is derived from an EMBL/GenBank/DDBJ whole genome shotgun (WGS) entry which is preliminary data.</text>
</comment>
<protein>
    <submittedName>
        <fullName evidence="2">Uncharacterized protein</fullName>
    </submittedName>
</protein>
<sequence>MGTRGLAGRRVEFRCTARHACWNPTEALIPRPSSSAATVASSSSSSSSTQAASTTNAPHNAAAPTHSLIACDSHTTNDSYCPHPPPTHTET</sequence>
<keyword evidence="3" id="KW-1185">Reference proteome</keyword>
<accession>A0A5B7H4J7</accession>